<feature type="transmembrane region" description="Helical" evidence="1">
    <location>
        <begin position="68"/>
        <end position="86"/>
    </location>
</feature>
<dbReference type="PANTHER" id="PTHR40448:SF1">
    <property type="entry name" value="TWO-COMPONENT SENSOR HISTIDINE KINASE"/>
    <property type="match status" value="1"/>
</dbReference>
<dbReference type="RefSeq" id="WP_055152897.1">
    <property type="nucleotide sequence ID" value="NZ_CYZU01000016.1"/>
</dbReference>
<feature type="domain" description="Histidine kinase/HSP90-like ATPase" evidence="2">
    <location>
        <begin position="337"/>
        <end position="445"/>
    </location>
</feature>
<sequence length="445" mass="52175">MIDTLMVILFPYLDFIPFAVPRYYMFRDRLRIPFRYIMVLITGVATLNSLVFYLINSSGYETAMLWTTVMRYGFMLINLILSFSLIKECFPKLMFTYLLLLSWSFFVFGNANYIESRFFWNFSDQHPYLVYNIARIIIYLITCPFLFHYLQHTVTEALKIQDDALWRYLWKIPLFSTLFGMLYCAVDDVYAYATWEFLVSRYLMLFGTCYVSFVAFKVLEISRTRTQLEEALHYANQSMNAQKKQFDSLAQHMDEMRKARHDLRQHLAVVQSYIEKDDKEGLHNYIELYKNELPHEVLDLYCRNDVVNAVISYYAGVSRDNGIQFDVKTDYPELSSITETDMTVLLGNLLENAVEACLQQKDEQPFIKVRIKRHGNSELLILIDNTCKTSVRFMDGLPLSSKRPGMGIGAASVQDIAARYNGTVRFEQRKEVFYASVLIQYDSQI</sequence>
<organism evidence="3 4">
    <name type="scientific">Faecalicatena contorta</name>
    <dbReference type="NCBI Taxonomy" id="39482"/>
    <lineage>
        <taxon>Bacteria</taxon>
        <taxon>Bacillati</taxon>
        <taxon>Bacillota</taxon>
        <taxon>Clostridia</taxon>
        <taxon>Lachnospirales</taxon>
        <taxon>Lachnospiraceae</taxon>
        <taxon>Faecalicatena</taxon>
    </lineage>
</organism>
<feature type="transmembrane region" description="Helical" evidence="1">
    <location>
        <begin position="128"/>
        <end position="147"/>
    </location>
</feature>
<feature type="transmembrane region" description="Helical" evidence="1">
    <location>
        <begin position="36"/>
        <end position="56"/>
    </location>
</feature>
<accession>A0A174EPS7</accession>
<gene>
    <name evidence="3" type="ORF">ERS852491_02056</name>
</gene>
<dbReference type="SMART" id="SM00387">
    <property type="entry name" value="HATPase_c"/>
    <property type="match status" value="1"/>
</dbReference>
<dbReference type="InterPro" id="IPR036890">
    <property type="entry name" value="HATPase_C_sf"/>
</dbReference>
<evidence type="ECO:0000313" key="4">
    <source>
        <dbReference type="Proteomes" id="UP000095544"/>
    </source>
</evidence>
<keyword evidence="3" id="KW-0418">Kinase</keyword>
<evidence type="ECO:0000313" key="3">
    <source>
        <dbReference type="EMBL" id="CUO38586.1"/>
    </source>
</evidence>
<keyword evidence="3" id="KW-0808">Transferase</keyword>
<dbReference type="AlphaFoldDB" id="A0A174EPS7"/>
<dbReference type="Pfam" id="PF14501">
    <property type="entry name" value="HATPase_c_5"/>
    <property type="match status" value="1"/>
</dbReference>
<evidence type="ECO:0000256" key="1">
    <source>
        <dbReference type="SAM" id="Phobius"/>
    </source>
</evidence>
<dbReference type="Proteomes" id="UP000095544">
    <property type="component" value="Unassembled WGS sequence"/>
</dbReference>
<dbReference type="PANTHER" id="PTHR40448">
    <property type="entry name" value="TWO-COMPONENT SENSOR HISTIDINE KINASE"/>
    <property type="match status" value="1"/>
</dbReference>
<keyword evidence="1" id="KW-0812">Transmembrane</keyword>
<feature type="transmembrane region" description="Helical" evidence="1">
    <location>
        <begin position="168"/>
        <end position="193"/>
    </location>
</feature>
<dbReference type="STRING" id="39482.ERS852491_02056"/>
<dbReference type="CDD" id="cd16935">
    <property type="entry name" value="HATPase_AgrC-ComD-like"/>
    <property type="match status" value="1"/>
</dbReference>
<dbReference type="SUPFAM" id="SSF55874">
    <property type="entry name" value="ATPase domain of HSP90 chaperone/DNA topoisomerase II/histidine kinase"/>
    <property type="match status" value="1"/>
</dbReference>
<name>A0A174EPS7_9FIRM</name>
<dbReference type="OrthoDB" id="9156435at2"/>
<dbReference type="GO" id="GO:0016301">
    <property type="term" value="F:kinase activity"/>
    <property type="evidence" value="ECO:0007669"/>
    <property type="project" value="UniProtKB-KW"/>
</dbReference>
<dbReference type="InterPro" id="IPR032834">
    <property type="entry name" value="NatK-like_C"/>
</dbReference>
<feature type="transmembrane region" description="Helical" evidence="1">
    <location>
        <begin position="199"/>
        <end position="219"/>
    </location>
</feature>
<keyword evidence="1" id="KW-0472">Membrane</keyword>
<dbReference type="Gene3D" id="3.30.565.10">
    <property type="entry name" value="Histidine kinase-like ATPase, C-terminal domain"/>
    <property type="match status" value="1"/>
</dbReference>
<dbReference type="EMBL" id="CYZU01000016">
    <property type="protein sequence ID" value="CUO38586.1"/>
    <property type="molecule type" value="Genomic_DNA"/>
</dbReference>
<protein>
    <submittedName>
        <fullName evidence="3">Sensory histidine kinase DcuS</fullName>
    </submittedName>
</protein>
<keyword evidence="1" id="KW-1133">Transmembrane helix</keyword>
<proteinExistence type="predicted"/>
<dbReference type="GO" id="GO:0042802">
    <property type="term" value="F:identical protein binding"/>
    <property type="evidence" value="ECO:0007669"/>
    <property type="project" value="TreeGrafter"/>
</dbReference>
<dbReference type="InterPro" id="IPR003594">
    <property type="entry name" value="HATPase_dom"/>
</dbReference>
<feature type="transmembrane region" description="Helical" evidence="1">
    <location>
        <begin position="93"/>
        <end position="113"/>
    </location>
</feature>
<reference evidence="3 4" key="1">
    <citation type="submission" date="2015-09" db="EMBL/GenBank/DDBJ databases">
        <authorList>
            <consortium name="Pathogen Informatics"/>
        </authorList>
    </citation>
    <scope>NUCLEOTIDE SEQUENCE [LARGE SCALE GENOMIC DNA]</scope>
    <source>
        <strain evidence="3 4">2789STDY5834876</strain>
    </source>
</reference>
<evidence type="ECO:0000259" key="2">
    <source>
        <dbReference type="SMART" id="SM00387"/>
    </source>
</evidence>